<evidence type="ECO:0000256" key="6">
    <source>
        <dbReference type="ARBA" id="ARBA00022723"/>
    </source>
</evidence>
<sequence length="501" mass="54363">MTVIRQDDVIQSVADALQYISYYHPKDFIDAMAQAYEREENPAAKDAIAQILINSRMCATGHRPICQDTGIVTVFVHVGMKVQWDADMSLDDMVNEGVRRAYLLPDNILRASVLADPDGKRENTKDNTPAIIHHKLVPGDKVEIHVAAKGGGSEAKSKFAMLNPSDSVVDWVLEQLPKMGAGWCPPGMLGIGIGGTAEKAMEIAKEALLDPIDIQELQARGASNRAEELRLELFEKVNQSGIGAQGLGGLTTVLDIKVKDYPTHAANKPVAIIPNCAATRHAHFTLDGSGPVALAPPKLEDWPEITREMGDNVKRVNLDTITREEVKTWQPGDTLLLNGKLLTGRDAAHKRMVDMIAKGEPLPVDMKGRFIYYVGPVDPIGDEVVGPAGPTTATRMDKFTRTMLEETGLLGMVGKAERGLAAIEAIRDNEAVYLMAVGGSAYLVAQAIKKSRVVGFKDLGMEAIYEFEVEDMPVTVAVDSQGTSVHQTGPAKWKEIIAEKA</sequence>
<dbReference type="GO" id="GO:0004333">
    <property type="term" value="F:fumarate hydratase activity"/>
    <property type="evidence" value="ECO:0007669"/>
    <property type="project" value="UniProtKB-UniRule"/>
</dbReference>
<comment type="caution">
    <text evidence="13">The sequence shown here is derived from an EMBL/GenBank/DDBJ whole genome shotgun (WGS) entry which is preliminary data.</text>
</comment>
<comment type="similarity">
    <text evidence="3 10">Belongs to the class-I fumarase family.</text>
</comment>
<dbReference type="SUPFAM" id="SSF117457">
    <property type="entry name" value="FumA C-terminal domain-like"/>
    <property type="match status" value="1"/>
</dbReference>
<dbReference type="RefSeq" id="WP_171703233.1">
    <property type="nucleotide sequence ID" value="NZ_JABFHI010000009.1"/>
</dbReference>
<evidence type="ECO:0000259" key="11">
    <source>
        <dbReference type="Pfam" id="PF05681"/>
    </source>
</evidence>
<evidence type="ECO:0000256" key="2">
    <source>
        <dbReference type="ARBA" id="ARBA00001966"/>
    </source>
</evidence>
<dbReference type="EMBL" id="JABFHI010000009">
    <property type="protein sequence ID" value="NOG32770.1"/>
    <property type="molecule type" value="Genomic_DNA"/>
</dbReference>
<dbReference type="Proteomes" id="UP000588806">
    <property type="component" value="Unassembled WGS sequence"/>
</dbReference>
<evidence type="ECO:0000256" key="4">
    <source>
        <dbReference type="ARBA" id="ARBA00011738"/>
    </source>
</evidence>
<keyword evidence="14" id="KW-1185">Reference proteome</keyword>
<evidence type="ECO:0000256" key="7">
    <source>
        <dbReference type="ARBA" id="ARBA00023004"/>
    </source>
</evidence>
<evidence type="ECO:0000256" key="1">
    <source>
        <dbReference type="ARBA" id="ARBA00000929"/>
    </source>
</evidence>
<keyword evidence="8 10" id="KW-0411">Iron-sulfur</keyword>
<dbReference type="GO" id="GO:0051539">
    <property type="term" value="F:4 iron, 4 sulfur cluster binding"/>
    <property type="evidence" value="ECO:0007669"/>
    <property type="project" value="UniProtKB-UniRule"/>
</dbReference>
<evidence type="ECO:0000256" key="8">
    <source>
        <dbReference type="ARBA" id="ARBA00023014"/>
    </source>
</evidence>
<dbReference type="InterPro" id="IPR036660">
    <property type="entry name" value="Fe-S_hydroAse_TtdB_cat_sf"/>
</dbReference>
<keyword evidence="7 10" id="KW-0408">Iron</keyword>
<evidence type="ECO:0000256" key="3">
    <source>
        <dbReference type="ARBA" id="ARBA00008876"/>
    </source>
</evidence>
<feature type="domain" description="Fe-S hydro-lyase tartrate dehydratase beta-type catalytic" evidence="12">
    <location>
        <begin position="288"/>
        <end position="488"/>
    </location>
</feature>
<dbReference type="InterPro" id="IPR011167">
    <property type="entry name" value="Fe_dep_fumarate_hydratase"/>
</dbReference>
<dbReference type="Pfam" id="PF05681">
    <property type="entry name" value="Fumerase"/>
    <property type="match status" value="1"/>
</dbReference>
<proteinExistence type="inferred from homology"/>
<reference evidence="13 14" key="2">
    <citation type="submission" date="2020-06" db="EMBL/GenBank/DDBJ databases">
        <title>Halomonas songnenensis sp. nov., a moderately halophilic bacterium isolated from saline and alkaline soils.</title>
        <authorList>
            <person name="Jiang J."/>
            <person name="Pan Y."/>
        </authorList>
    </citation>
    <scope>NUCLEOTIDE SEQUENCE [LARGE SCALE GENOMIC DNA]</scope>
    <source>
        <strain evidence="13 14">TBZ9</strain>
    </source>
</reference>
<dbReference type="GO" id="GO:0046872">
    <property type="term" value="F:metal ion binding"/>
    <property type="evidence" value="ECO:0007669"/>
    <property type="project" value="UniProtKB-UniRule"/>
</dbReference>
<keyword evidence="6 10" id="KW-0479">Metal-binding</keyword>
<comment type="subunit">
    <text evidence="4 10">Homodimer.</text>
</comment>
<dbReference type="NCBIfam" id="TIGR00723">
    <property type="entry name" value="ttdB_fumA_fumB"/>
    <property type="match status" value="1"/>
</dbReference>
<dbReference type="PANTHER" id="PTHR43351">
    <property type="entry name" value="L(+)-TARTRATE DEHYDRATASE SUBUNIT BETA"/>
    <property type="match status" value="1"/>
</dbReference>
<dbReference type="EC" id="4.2.1.2" evidence="10"/>
<evidence type="ECO:0000256" key="10">
    <source>
        <dbReference type="PIRNR" id="PIRNR001394"/>
    </source>
</evidence>
<dbReference type="PIRSF" id="PIRSF001394">
    <property type="entry name" value="Fe_dep_fumar_hy"/>
    <property type="match status" value="1"/>
</dbReference>
<dbReference type="AlphaFoldDB" id="A0A7Y3TZW2"/>
<comment type="cofactor">
    <cofactor evidence="2 10">
        <name>[4Fe-4S] cluster</name>
        <dbReference type="ChEBI" id="CHEBI:49883"/>
    </cofactor>
</comment>
<evidence type="ECO:0000256" key="9">
    <source>
        <dbReference type="ARBA" id="ARBA00023239"/>
    </source>
</evidence>
<evidence type="ECO:0000259" key="12">
    <source>
        <dbReference type="Pfam" id="PF05683"/>
    </source>
</evidence>
<keyword evidence="5 10" id="KW-0004">4Fe-4S</keyword>
<name>A0A7Y3TZW2_9GAMM</name>
<evidence type="ECO:0000313" key="14">
    <source>
        <dbReference type="Proteomes" id="UP000588806"/>
    </source>
</evidence>
<comment type="catalytic activity">
    <reaction evidence="1 10">
        <text>(S)-malate = fumarate + H2O</text>
        <dbReference type="Rhea" id="RHEA:12460"/>
        <dbReference type="ChEBI" id="CHEBI:15377"/>
        <dbReference type="ChEBI" id="CHEBI:15589"/>
        <dbReference type="ChEBI" id="CHEBI:29806"/>
        <dbReference type="EC" id="4.2.1.2"/>
    </reaction>
</comment>
<evidence type="ECO:0000256" key="5">
    <source>
        <dbReference type="ARBA" id="ARBA00022485"/>
    </source>
</evidence>
<dbReference type="Pfam" id="PF05683">
    <property type="entry name" value="Fumerase_C"/>
    <property type="match status" value="1"/>
</dbReference>
<comment type="function">
    <text evidence="10">Catalyzes the reversible hydration of fumarate to (S)-malate.</text>
</comment>
<dbReference type="Gene3D" id="3.20.130.10">
    <property type="entry name" value="Fe-S hydro-lyase, tartrate dehydratase beta-type, catalytic domain"/>
    <property type="match status" value="1"/>
</dbReference>
<protein>
    <recommendedName>
        <fullName evidence="10">Fumarate hydratase class I</fullName>
        <ecNumber evidence="10">4.2.1.2</ecNumber>
    </recommendedName>
</protein>
<dbReference type="GO" id="GO:0006091">
    <property type="term" value="P:generation of precursor metabolites and energy"/>
    <property type="evidence" value="ECO:0007669"/>
    <property type="project" value="InterPro"/>
</dbReference>
<accession>A0A7Y3TZW2</accession>
<gene>
    <name evidence="13" type="ORF">HLB35_15265</name>
</gene>
<reference evidence="13 14" key="1">
    <citation type="submission" date="2020-05" db="EMBL/GenBank/DDBJ databases">
        <authorList>
            <person name="Ruan W."/>
            <person name="Jeon C.O."/>
            <person name="Chun B.H."/>
        </authorList>
    </citation>
    <scope>NUCLEOTIDE SEQUENCE [LARGE SCALE GENOMIC DNA]</scope>
    <source>
        <strain evidence="13 14">TBZ9</strain>
    </source>
</reference>
<keyword evidence="9 10" id="KW-0456">Lyase</keyword>
<dbReference type="InterPro" id="IPR004646">
    <property type="entry name" value="Fe-S_hydro-lyase_TtdA-typ_cat"/>
</dbReference>
<dbReference type="InterPro" id="IPR004647">
    <property type="entry name" value="Fe-S_hydro-lyase_TtdB-typ_cat"/>
</dbReference>
<organism evidence="13 14">
    <name type="scientific">Vreelandella azerica</name>
    <dbReference type="NCBI Taxonomy" id="2732867"/>
    <lineage>
        <taxon>Bacteria</taxon>
        <taxon>Pseudomonadati</taxon>
        <taxon>Pseudomonadota</taxon>
        <taxon>Gammaproteobacteria</taxon>
        <taxon>Oceanospirillales</taxon>
        <taxon>Halomonadaceae</taxon>
        <taxon>Vreelandella</taxon>
    </lineage>
</organism>
<dbReference type="NCBIfam" id="TIGR00722">
    <property type="entry name" value="ttdA_fumA_fumB"/>
    <property type="match status" value="1"/>
</dbReference>
<feature type="domain" description="Fe-S hydro-lyase tartrate dehydratase alpha-type catalytic" evidence="11">
    <location>
        <begin position="11"/>
        <end position="284"/>
    </location>
</feature>
<dbReference type="PANTHER" id="PTHR43351:SF2">
    <property type="entry name" value="L(+)-TARTRATE DEHYDRATASE SUBUNIT BETA-RELATED"/>
    <property type="match status" value="1"/>
</dbReference>
<evidence type="ECO:0000313" key="13">
    <source>
        <dbReference type="EMBL" id="NOG32770.1"/>
    </source>
</evidence>